<gene>
    <name evidence="4" type="ORF">THAOC_01607</name>
</gene>
<evidence type="ECO:0000313" key="5">
    <source>
        <dbReference type="Proteomes" id="UP000266841"/>
    </source>
</evidence>
<dbReference type="Gene3D" id="3.30.40.10">
    <property type="entry name" value="Zinc/RING finger domain, C3HC4 (zinc finger)"/>
    <property type="match status" value="1"/>
</dbReference>
<dbReference type="PANTHER" id="PTHR11102:SF160">
    <property type="entry name" value="ERAD-ASSOCIATED E3 UBIQUITIN-PROTEIN LIGASE COMPONENT HRD3"/>
    <property type="match status" value="1"/>
</dbReference>
<dbReference type="Pfam" id="PF08238">
    <property type="entry name" value="Sel1"/>
    <property type="match status" value="2"/>
</dbReference>
<dbReference type="SMART" id="SM00671">
    <property type="entry name" value="SEL1"/>
    <property type="match status" value="3"/>
</dbReference>
<feature type="domain" description="RING-type" evidence="3">
    <location>
        <begin position="42"/>
        <end position="88"/>
    </location>
</feature>
<dbReference type="SUPFAM" id="SSF57850">
    <property type="entry name" value="RING/U-box"/>
    <property type="match status" value="1"/>
</dbReference>
<keyword evidence="5" id="KW-1185">Reference proteome</keyword>
<keyword evidence="2" id="KW-0862">Zinc</keyword>
<dbReference type="InterPro" id="IPR006597">
    <property type="entry name" value="Sel1-like"/>
</dbReference>
<keyword evidence="2" id="KW-0479">Metal-binding</keyword>
<dbReference type="InterPro" id="IPR050767">
    <property type="entry name" value="Sel1_AlgK"/>
</dbReference>
<dbReference type="Proteomes" id="UP000266841">
    <property type="component" value="Unassembled WGS sequence"/>
</dbReference>
<sequence length="265" mass="29271">MSNGAAAVADSANVEPAGLGVAQNLQRQLMTSGHERPEDDRCPICFDLIELPMPKHSKINVCCMKRVCNGCDLAATRRGMYDSCPFCRTPLPADDASKLAMVQKRVSKGDADAIAHLSCKYYFGQLGLTKDVPRAIELYTEAAELGSLEAHYRLGVAYYTGDGVEEDKPRSLHHFQQAAMKGHVASRNNLGAAEYRDGNYELATQHWMISAKVGYELSLNAIKEMFKEGHATKAQYAEALLGYRDAVEETKSPQREEVRRLRLGV</sequence>
<dbReference type="EMBL" id="AGNL01001932">
    <property type="protein sequence ID" value="EJK76621.1"/>
    <property type="molecule type" value="Genomic_DNA"/>
</dbReference>
<dbReference type="GO" id="GO:0008270">
    <property type="term" value="F:zinc ion binding"/>
    <property type="evidence" value="ECO:0007669"/>
    <property type="project" value="UniProtKB-KW"/>
</dbReference>
<dbReference type="PROSITE" id="PS50089">
    <property type="entry name" value="ZF_RING_2"/>
    <property type="match status" value="1"/>
</dbReference>
<accession>K0TMY0</accession>
<dbReference type="PANTHER" id="PTHR11102">
    <property type="entry name" value="SEL-1-LIKE PROTEIN"/>
    <property type="match status" value="1"/>
</dbReference>
<reference evidence="4 5" key="1">
    <citation type="journal article" date="2012" name="Genome Biol.">
        <title>Genome and low-iron response of an oceanic diatom adapted to chronic iron limitation.</title>
        <authorList>
            <person name="Lommer M."/>
            <person name="Specht M."/>
            <person name="Roy A.S."/>
            <person name="Kraemer L."/>
            <person name="Andreson R."/>
            <person name="Gutowska M.A."/>
            <person name="Wolf J."/>
            <person name="Bergner S.V."/>
            <person name="Schilhabel M.B."/>
            <person name="Klostermeier U.C."/>
            <person name="Beiko R.G."/>
            <person name="Rosenstiel P."/>
            <person name="Hippler M."/>
            <person name="Laroche J."/>
        </authorList>
    </citation>
    <scope>NUCLEOTIDE SEQUENCE [LARGE SCALE GENOMIC DNA]</scope>
    <source>
        <strain evidence="4 5">CCMP1005</strain>
    </source>
</reference>
<dbReference type="InterPro" id="IPR001841">
    <property type="entry name" value="Znf_RING"/>
</dbReference>
<comment type="caution">
    <text evidence="4">The sequence shown here is derived from an EMBL/GenBank/DDBJ whole genome shotgun (WGS) entry which is preliminary data.</text>
</comment>
<proteinExistence type="inferred from homology"/>
<dbReference type="Gene3D" id="1.25.40.10">
    <property type="entry name" value="Tetratricopeptide repeat domain"/>
    <property type="match status" value="1"/>
</dbReference>
<dbReference type="AlphaFoldDB" id="K0TMY0"/>
<evidence type="ECO:0000256" key="2">
    <source>
        <dbReference type="PROSITE-ProRule" id="PRU00175"/>
    </source>
</evidence>
<keyword evidence="2" id="KW-0863">Zinc-finger</keyword>
<organism evidence="4 5">
    <name type="scientific">Thalassiosira oceanica</name>
    <name type="common">Marine diatom</name>
    <dbReference type="NCBI Taxonomy" id="159749"/>
    <lineage>
        <taxon>Eukaryota</taxon>
        <taxon>Sar</taxon>
        <taxon>Stramenopiles</taxon>
        <taxon>Ochrophyta</taxon>
        <taxon>Bacillariophyta</taxon>
        <taxon>Coscinodiscophyceae</taxon>
        <taxon>Thalassiosirophycidae</taxon>
        <taxon>Thalassiosirales</taxon>
        <taxon>Thalassiosiraceae</taxon>
        <taxon>Thalassiosira</taxon>
    </lineage>
</organism>
<evidence type="ECO:0000313" key="4">
    <source>
        <dbReference type="EMBL" id="EJK76621.1"/>
    </source>
</evidence>
<dbReference type="GO" id="GO:0005737">
    <property type="term" value="C:cytoplasm"/>
    <property type="evidence" value="ECO:0007669"/>
    <property type="project" value="UniProtKB-ARBA"/>
</dbReference>
<comment type="similarity">
    <text evidence="1">Belongs to the sel-1 family.</text>
</comment>
<dbReference type="InterPro" id="IPR013083">
    <property type="entry name" value="Znf_RING/FYVE/PHD"/>
</dbReference>
<protein>
    <recommendedName>
        <fullName evidence="3">RING-type domain-containing protein</fullName>
    </recommendedName>
</protein>
<evidence type="ECO:0000256" key="1">
    <source>
        <dbReference type="ARBA" id="ARBA00038101"/>
    </source>
</evidence>
<evidence type="ECO:0000259" key="3">
    <source>
        <dbReference type="PROSITE" id="PS50089"/>
    </source>
</evidence>
<name>K0TMY0_THAOC</name>
<dbReference type="OrthoDB" id="272077at2759"/>
<dbReference type="InterPro" id="IPR011990">
    <property type="entry name" value="TPR-like_helical_dom_sf"/>
</dbReference>
<dbReference type="SUPFAM" id="SSF81901">
    <property type="entry name" value="HCP-like"/>
    <property type="match status" value="1"/>
</dbReference>